<keyword evidence="1" id="KW-0472">Membrane</keyword>
<evidence type="ECO:0000256" key="1">
    <source>
        <dbReference type="SAM" id="Phobius"/>
    </source>
</evidence>
<name>A0A6H0ZQG6_9HYPH</name>
<protein>
    <submittedName>
        <fullName evidence="2">Uncharacterized protein</fullName>
    </submittedName>
</protein>
<reference evidence="2 3" key="1">
    <citation type="submission" date="2020-04" db="EMBL/GenBank/DDBJ databases">
        <title>FDA dAtabase for Regulatory Grade micrObial Sequences (FDA-ARGOS): Supporting development and validation of Infectious Disease Dx tests.</title>
        <authorList>
            <person name="Sciortino C."/>
            <person name="Tallon L."/>
            <person name="Sadzewicz L."/>
            <person name="Vavikolanu K."/>
            <person name="Mehta A."/>
            <person name="Aluvathingal J."/>
            <person name="Nadendla S."/>
            <person name="Nandy P."/>
            <person name="Geyer C."/>
            <person name="Yan Y."/>
            <person name="Sichtig H."/>
        </authorList>
    </citation>
    <scope>NUCLEOTIDE SEQUENCE [LARGE SCALE GENOMIC DNA]</scope>
    <source>
        <strain evidence="2 3">FDAARGOS_633</strain>
    </source>
</reference>
<accession>A0A6H0ZQG6</accession>
<organism evidence="2 3">
    <name type="scientific">Agrobacterium pusense</name>
    <dbReference type="NCBI Taxonomy" id="648995"/>
    <lineage>
        <taxon>Bacteria</taxon>
        <taxon>Pseudomonadati</taxon>
        <taxon>Pseudomonadota</taxon>
        <taxon>Alphaproteobacteria</taxon>
        <taxon>Hyphomicrobiales</taxon>
        <taxon>Rhizobiaceae</taxon>
        <taxon>Rhizobium/Agrobacterium group</taxon>
        <taxon>Agrobacterium</taxon>
    </lineage>
</organism>
<dbReference type="Proteomes" id="UP000500870">
    <property type="component" value="Chromosome 1"/>
</dbReference>
<dbReference type="RefSeq" id="WP_157951560.1">
    <property type="nucleotide sequence ID" value="NZ_CP050898.1"/>
</dbReference>
<evidence type="ECO:0000313" key="3">
    <source>
        <dbReference type="Proteomes" id="UP000500870"/>
    </source>
</evidence>
<evidence type="ECO:0000313" key="2">
    <source>
        <dbReference type="EMBL" id="QIX22111.1"/>
    </source>
</evidence>
<dbReference type="EMBL" id="CP050898">
    <property type="protein sequence ID" value="QIX22111.1"/>
    <property type="molecule type" value="Genomic_DNA"/>
</dbReference>
<keyword evidence="1" id="KW-1133">Transmembrane helix</keyword>
<dbReference type="AlphaFoldDB" id="A0A6H0ZQG6"/>
<sequence length="48" mass="4825">MAALGLSLFALASNATPLLWQVATLTVAGFGLGGIMSVGSTSIMRRTA</sequence>
<feature type="transmembrane region" description="Helical" evidence="1">
    <location>
        <begin position="25"/>
        <end position="44"/>
    </location>
</feature>
<keyword evidence="1" id="KW-0812">Transmembrane</keyword>
<proteinExistence type="predicted"/>
<gene>
    <name evidence="2" type="ORF">FOB41_13620</name>
</gene>